<dbReference type="AlphaFoldDB" id="A0A8D2JAT7"/>
<dbReference type="GO" id="GO:0004865">
    <property type="term" value="F:protein serine/threonine phosphatase inhibitor activity"/>
    <property type="evidence" value="ECO:0007669"/>
    <property type="project" value="TreeGrafter"/>
</dbReference>
<proteinExistence type="predicted"/>
<sequence>MCQLSNILKERKTNEGRCGENEPLLNLSRKAWKLVRRKAQPFIPHVLFCAPSLRTASSVMSTEYVQPSHEISEDRLDGRDARCNHLDDLSEQLLKNCELKKIPKKGKTLQVSQKTELEQKKPKRKDTPAIHTPPPIAGILSDHLIRRCDFSERLPKSNSSLALQKMEQEQKKPRRKNTPAINTPPVLAGKGKVKETWKMIRFRWGEPCKLLWVSCQGKKGGVNVMYE</sequence>
<accession>A0A8D2JAT7</accession>
<name>A0A8D2JAT7_VARKO</name>
<feature type="compositionally biased region" description="Basic and acidic residues" evidence="1">
    <location>
        <begin position="115"/>
        <end position="128"/>
    </location>
</feature>
<reference evidence="2" key="1">
    <citation type="submission" date="2025-08" db="UniProtKB">
        <authorList>
            <consortium name="Ensembl"/>
        </authorList>
    </citation>
    <scope>IDENTIFICATION</scope>
</reference>
<feature type="region of interest" description="Disordered" evidence="1">
    <location>
        <begin position="159"/>
        <end position="187"/>
    </location>
</feature>
<evidence type="ECO:0000313" key="2">
    <source>
        <dbReference type="Ensembl" id="ENSVKKP00000011193.1"/>
    </source>
</evidence>
<evidence type="ECO:0000256" key="1">
    <source>
        <dbReference type="SAM" id="MobiDB-lite"/>
    </source>
</evidence>
<protein>
    <submittedName>
        <fullName evidence="2">Protein phosphatase 1 regulatory subunit 17</fullName>
    </submittedName>
</protein>
<dbReference type="Ensembl" id="ENSVKKT00000011459.1">
    <property type="protein sequence ID" value="ENSVKKP00000011193.1"/>
    <property type="gene ID" value="ENSVKKG00000007823.1"/>
</dbReference>
<reference evidence="2" key="2">
    <citation type="submission" date="2025-09" db="UniProtKB">
        <authorList>
            <consortium name="Ensembl"/>
        </authorList>
    </citation>
    <scope>IDENTIFICATION</scope>
</reference>
<dbReference type="PANTHER" id="PTHR15387">
    <property type="entry name" value="PROTEIN PHOSPHATASE 1 REGULATORY SUBUNIT 17"/>
    <property type="match status" value="1"/>
</dbReference>
<dbReference type="InterPro" id="IPR033242">
    <property type="entry name" value="PPP1R17"/>
</dbReference>
<feature type="region of interest" description="Disordered" evidence="1">
    <location>
        <begin position="108"/>
        <end position="136"/>
    </location>
</feature>
<dbReference type="PANTHER" id="PTHR15387:SF0">
    <property type="entry name" value="PROTEIN PHOSPHATASE 1 REGULATORY SUBUNIT 17"/>
    <property type="match status" value="1"/>
</dbReference>
<evidence type="ECO:0000313" key="3">
    <source>
        <dbReference type="Proteomes" id="UP000694545"/>
    </source>
</evidence>
<dbReference type="Proteomes" id="UP000694545">
    <property type="component" value="Unplaced"/>
</dbReference>
<keyword evidence="3" id="KW-1185">Reference proteome</keyword>
<organism evidence="2 3">
    <name type="scientific">Varanus komodoensis</name>
    <name type="common">Komodo dragon</name>
    <dbReference type="NCBI Taxonomy" id="61221"/>
    <lineage>
        <taxon>Eukaryota</taxon>
        <taxon>Metazoa</taxon>
        <taxon>Chordata</taxon>
        <taxon>Craniata</taxon>
        <taxon>Vertebrata</taxon>
        <taxon>Euteleostomi</taxon>
        <taxon>Lepidosauria</taxon>
        <taxon>Squamata</taxon>
        <taxon>Bifurcata</taxon>
        <taxon>Unidentata</taxon>
        <taxon>Episquamata</taxon>
        <taxon>Toxicofera</taxon>
        <taxon>Anguimorpha</taxon>
        <taxon>Paleoanguimorpha</taxon>
        <taxon>Varanoidea</taxon>
        <taxon>Varanidae</taxon>
        <taxon>Varanus</taxon>
    </lineage>
</organism>